<dbReference type="Proteomes" id="UP000677457">
    <property type="component" value="Unassembled WGS sequence"/>
</dbReference>
<dbReference type="EMBL" id="BOQM01000023">
    <property type="protein sequence ID" value="GIM86389.1"/>
    <property type="molecule type" value="Genomic_DNA"/>
</dbReference>
<evidence type="ECO:0000313" key="3">
    <source>
        <dbReference type="Proteomes" id="UP000315983"/>
    </source>
</evidence>
<dbReference type="GO" id="GO:0016301">
    <property type="term" value="F:kinase activity"/>
    <property type="evidence" value="ECO:0007669"/>
    <property type="project" value="UniProtKB-KW"/>
</dbReference>
<keyword evidence="2" id="KW-0808">Transferase</keyword>
<evidence type="ECO:0000313" key="1">
    <source>
        <dbReference type="EMBL" id="GIM86389.1"/>
    </source>
</evidence>
<evidence type="ECO:0000313" key="4">
    <source>
        <dbReference type="Proteomes" id="UP000677457"/>
    </source>
</evidence>
<evidence type="ECO:0000313" key="2">
    <source>
        <dbReference type="EMBL" id="TQL35187.1"/>
    </source>
</evidence>
<keyword evidence="2" id="KW-0418">Kinase</keyword>
<reference evidence="1 4" key="2">
    <citation type="submission" date="2021-03" db="EMBL/GenBank/DDBJ databases">
        <title>Whole genome shotgun sequence of Salinispora arenicola NBRC 105043.</title>
        <authorList>
            <person name="Komaki H."/>
            <person name="Tamura T."/>
        </authorList>
    </citation>
    <scope>NUCLEOTIDE SEQUENCE [LARGE SCALE GENOMIC DNA]</scope>
    <source>
        <strain evidence="1 4">NBRC 105043</strain>
    </source>
</reference>
<accession>A0A542XHB5</accession>
<proteinExistence type="predicted"/>
<organism evidence="2 3">
    <name type="scientific">Salinispora arenicola</name>
    <dbReference type="NCBI Taxonomy" id="168697"/>
    <lineage>
        <taxon>Bacteria</taxon>
        <taxon>Bacillati</taxon>
        <taxon>Actinomycetota</taxon>
        <taxon>Actinomycetes</taxon>
        <taxon>Micromonosporales</taxon>
        <taxon>Micromonosporaceae</taxon>
        <taxon>Salinispora</taxon>
    </lineage>
</organism>
<gene>
    <name evidence="2" type="ORF">FB564_0212</name>
    <name evidence="1" type="ORF">Sar04_31250</name>
</gene>
<protein>
    <submittedName>
        <fullName evidence="2">Putative kinase</fullName>
    </submittedName>
</protein>
<dbReference type="SUPFAM" id="SSF52540">
    <property type="entry name" value="P-loop containing nucleoside triphosphate hydrolases"/>
    <property type="match status" value="1"/>
</dbReference>
<reference evidence="2 3" key="1">
    <citation type="submission" date="2019-06" db="EMBL/GenBank/DDBJ databases">
        <title>Sequencing the genomes of 1000 actinobacteria strains.</title>
        <authorList>
            <person name="Klenk H.-P."/>
        </authorList>
    </citation>
    <scope>NUCLEOTIDE SEQUENCE [LARGE SCALE GENOMIC DNA]</scope>
    <source>
        <strain evidence="2 3">DSM 44819</strain>
    </source>
</reference>
<dbReference type="Pfam" id="PF13671">
    <property type="entry name" value="AAA_33"/>
    <property type="match status" value="1"/>
</dbReference>
<dbReference type="Proteomes" id="UP000315983">
    <property type="component" value="Unassembled WGS sequence"/>
</dbReference>
<comment type="caution">
    <text evidence="2">The sequence shown here is derived from an EMBL/GenBank/DDBJ whole genome shotgun (WGS) entry which is preliminary data.</text>
</comment>
<name>A0A542XHB5_SALAC</name>
<dbReference type="AlphaFoldDB" id="A0A542XHB5"/>
<sequence>MLGEAMGSPDKILVCIRGSSGSGKSSIARELRRRHGRGCALVEQDYLRRILLRERDKPGGAAPALIAQTVRFALDHGYHVVLEGILHRSRYRSMLTALRDDHQGRSLFCYLDVSPETLSRHLTRPQATEFTAEHMSGWYVAYDVLGWPDEFEFVLPETTELNEAVAAAAGLPPDRARRRPAAEHSVYVEQPSPAGYRCRRSGAPFANVGPECPRTETATTTV</sequence>
<dbReference type="Gene3D" id="3.40.50.300">
    <property type="entry name" value="P-loop containing nucleotide triphosphate hydrolases"/>
    <property type="match status" value="1"/>
</dbReference>
<dbReference type="EMBL" id="VFOL01000001">
    <property type="protein sequence ID" value="TQL35187.1"/>
    <property type="molecule type" value="Genomic_DNA"/>
</dbReference>
<dbReference type="InterPro" id="IPR027417">
    <property type="entry name" value="P-loop_NTPase"/>
</dbReference>
<dbReference type="NCBIfam" id="NF005252">
    <property type="entry name" value="PRK06762.1-3"/>
    <property type="match status" value="1"/>
</dbReference>
<keyword evidence="4" id="KW-1185">Reference proteome</keyword>